<evidence type="ECO:0000256" key="6">
    <source>
        <dbReference type="ARBA" id="ARBA00022553"/>
    </source>
</evidence>
<accession>A0A835NG48</accession>
<keyword evidence="9 19" id="KW-0630">Potassium</keyword>
<feature type="transmembrane region" description="Helical" evidence="21">
    <location>
        <begin position="107"/>
        <end position="130"/>
    </location>
</feature>
<dbReference type="PANTHER" id="PTHR11767:SF3">
    <property type="entry name" value="INWARD RECTIFIER POTASSIUM CHANNEL 13"/>
    <property type="match status" value="1"/>
</dbReference>
<dbReference type="EMBL" id="JADDUC010000311">
    <property type="protein sequence ID" value="KAG0114356.1"/>
    <property type="molecule type" value="Genomic_DNA"/>
</dbReference>
<evidence type="ECO:0000313" key="24">
    <source>
        <dbReference type="EMBL" id="KAG0114356.1"/>
    </source>
</evidence>
<dbReference type="InterPro" id="IPR013518">
    <property type="entry name" value="K_chnl_inward-rec_Kir_cyto"/>
</dbReference>
<dbReference type="InterPro" id="IPR040445">
    <property type="entry name" value="Kir_TM"/>
</dbReference>
<comment type="function">
    <text evidence="15">Inward rectifier potassium channels are characterized by a greater tendency to allow potassium to flow into the cell rather than out of it. Their voltage dependence is regulated by the concentration of extracellular potassium; as external potassium is raised, the voltage range of the channel opening shifts to more positive voltages. The inward rectification is mainly due to the blockage of outward current by internal magnesium. KCNJ13 has a very low single channel conductance, low sensitivity to block by external barium and cesium, and no dependence of its inward rectification properties on the internal blocking particle magnesium.</text>
</comment>
<dbReference type="InterPro" id="IPR041647">
    <property type="entry name" value="IRK_C"/>
</dbReference>
<evidence type="ECO:0000256" key="4">
    <source>
        <dbReference type="ARBA" id="ARBA00022475"/>
    </source>
</evidence>
<evidence type="ECO:0000313" key="26">
    <source>
        <dbReference type="Proteomes" id="UP000618051"/>
    </source>
</evidence>
<proteinExistence type="inferred from homology"/>
<evidence type="ECO:0000256" key="2">
    <source>
        <dbReference type="ARBA" id="ARBA00004236"/>
    </source>
</evidence>
<dbReference type="Gene3D" id="1.10.287.70">
    <property type="match status" value="1"/>
</dbReference>
<keyword evidence="8 19" id="KW-0851">Voltage-gated channel</keyword>
<protein>
    <recommendedName>
        <fullName evidence="16">Inward rectifier potassium channel 13</fullName>
    </recommendedName>
    <alternativeName>
        <fullName evidence="18">Inward rectifier K(+) channel Kir7.1</fullName>
    </alternativeName>
    <alternativeName>
        <fullName evidence="17">Potassium channel, inwardly rectifying subfamily J member 13</fullName>
    </alternativeName>
</protein>
<feature type="transmembrane region" description="Helical" evidence="21">
    <location>
        <begin position="186"/>
        <end position="210"/>
    </location>
</feature>
<keyword evidence="3 19" id="KW-0813">Transport</keyword>
<dbReference type="PRINTS" id="PR01320">
    <property type="entry name" value="KIRCHANNEL"/>
</dbReference>
<evidence type="ECO:0000256" key="19">
    <source>
        <dbReference type="RuleBase" id="RU003822"/>
    </source>
</evidence>
<keyword evidence="13 19" id="KW-0407">Ion channel</keyword>
<sequence length="564" mass="63346">MRPVSKKYNADYSNRVQGSLSPLLLGWASHSRKAEGKATEPNQLDKMTTDTIESNNTKSSAPLLTQRYLRLVTKDGHSTFQMAGAQGRGVAYLRDVWGILMDMRWRWMMLVFSASFVIHWLVFAVLWYLLAEMNGDLELDHDAPPDNHTICVKYITSFTAAFSFSLETQLTIGYGTMFPSGDCPSAIALLAIQMVLGLMLEAFLTGAFVAKIARPKNRALSIRFSHSAVVAHTEGKPHLMFQVANTRSSPLTSVQISAILYQEQESGQLHQTSIDFHLDSVTVDECPFFLFPLTYYHSITASSPLADLLQRETPHHFELVVFLSAVQEGTGETCQRRTSYLPSEILVYHRFASLLARNAKGEYQIKMENFDKTVPELPAAADSKSPKRTDKEIRINGQHTDTFQLSETGLTENMVYSIAWNWNCCISNHNKKKLNYGHYGVEQVHAIFSRTVFTQTQGEAEKLTEQSSSPRPLEELRPRGAPTTVPPPRPVNRRTAALFTDIEKFLCQEKESPADTSKAQVKLCVWIKADEAIQEGKNKAKKHYLVIPPFGLHLVPIQSAITEN</sequence>
<dbReference type="Proteomes" id="UP000618051">
    <property type="component" value="Unassembled WGS sequence"/>
</dbReference>
<evidence type="ECO:0000256" key="21">
    <source>
        <dbReference type="SAM" id="Phobius"/>
    </source>
</evidence>
<keyword evidence="7 19" id="KW-0812">Transmembrane</keyword>
<reference evidence="25" key="3">
    <citation type="submission" date="2022-01" db="EMBL/GenBank/DDBJ databases">
        <authorList>
            <person name="Rubenstein D.R."/>
        </authorList>
    </citation>
    <scope>NUCLEOTIDE SEQUENCE</scope>
    <source>
        <strain evidence="25">SS15</strain>
        <tissue evidence="25">Liver</tissue>
    </source>
</reference>
<keyword evidence="12 21" id="KW-0472">Membrane</keyword>
<evidence type="ECO:0000256" key="8">
    <source>
        <dbReference type="ARBA" id="ARBA00022882"/>
    </source>
</evidence>
<reference evidence="25 26" key="2">
    <citation type="journal article" date="2021" name="J. Hered.">
        <title>Feather Gene Expression Elucidates the Developmental Basis of Plumage Iridescence in African Starlings.</title>
        <authorList>
            <person name="Rubenstein D.R."/>
            <person name="Corvelo A."/>
            <person name="MacManes M.D."/>
            <person name="Maia R."/>
            <person name="Narzisi G."/>
            <person name="Rousaki A."/>
            <person name="Vandenabeele P."/>
            <person name="Shawkey M.D."/>
            <person name="Solomon J."/>
        </authorList>
    </citation>
    <scope>NUCLEOTIDE SEQUENCE [LARGE SCALE GENOMIC DNA]</scope>
    <source>
        <strain evidence="25">SS15</strain>
    </source>
</reference>
<dbReference type="EMBL" id="JADDUC020000011">
    <property type="protein sequence ID" value="KAI1235785.1"/>
    <property type="molecule type" value="Genomic_DNA"/>
</dbReference>
<dbReference type="FunFam" id="2.60.40.1400:FF:000004">
    <property type="entry name" value="inward rectifier potassium channel 13 isoform X1"/>
    <property type="match status" value="1"/>
</dbReference>
<dbReference type="Gene3D" id="2.60.40.1400">
    <property type="entry name" value="G protein-activated inward rectifier potassium channel 1"/>
    <property type="match status" value="1"/>
</dbReference>
<feature type="domain" description="Inward rectifier potassium channel C-terminal" evidence="23">
    <location>
        <begin position="222"/>
        <end position="376"/>
    </location>
</feature>
<feature type="region of interest" description="Disordered" evidence="20">
    <location>
        <begin position="458"/>
        <end position="492"/>
    </location>
</feature>
<dbReference type="PANTHER" id="PTHR11767">
    <property type="entry name" value="INWARD RECTIFIER POTASSIUM CHANNEL"/>
    <property type="match status" value="1"/>
</dbReference>
<dbReference type="FunFam" id="1.10.287.70:FF:000081">
    <property type="entry name" value="inward rectifier potassium channel 13 isoform X1"/>
    <property type="match status" value="1"/>
</dbReference>
<comment type="catalytic activity">
    <reaction evidence="14">
        <text>K(+)(in) = K(+)(out)</text>
        <dbReference type="Rhea" id="RHEA:29463"/>
        <dbReference type="ChEBI" id="CHEBI:29103"/>
    </reaction>
</comment>
<evidence type="ECO:0000259" key="22">
    <source>
        <dbReference type="Pfam" id="PF01007"/>
    </source>
</evidence>
<evidence type="ECO:0000256" key="17">
    <source>
        <dbReference type="ARBA" id="ARBA00080033"/>
    </source>
</evidence>
<dbReference type="SUPFAM" id="SSF81296">
    <property type="entry name" value="E set domains"/>
    <property type="match status" value="1"/>
</dbReference>
<evidence type="ECO:0000256" key="12">
    <source>
        <dbReference type="ARBA" id="ARBA00023136"/>
    </source>
</evidence>
<dbReference type="AlphaFoldDB" id="A0A835NG48"/>
<dbReference type="InterPro" id="IPR008062">
    <property type="entry name" value="KCNJ13"/>
</dbReference>
<evidence type="ECO:0000256" key="10">
    <source>
        <dbReference type="ARBA" id="ARBA00022989"/>
    </source>
</evidence>
<feature type="domain" description="Potassium channel inwardly rectifying transmembrane" evidence="22">
    <location>
        <begin position="72"/>
        <end position="215"/>
    </location>
</feature>
<keyword evidence="11 19" id="KW-0406">Ion transport</keyword>
<keyword evidence="26" id="KW-1185">Reference proteome</keyword>
<evidence type="ECO:0000256" key="11">
    <source>
        <dbReference type="ARBA" id="ARBA00023065"/>
    </source>
</evidence>
<keyword evidence="6" id="KW-0597">Phosphoprotein</keyword>
<evidence type="ECO:0000256" key="14">
    <source>
        <dbReference type="ARBA" id="ARBA00034430"/>
    </source>
</evidence>
<dbReference type="Pfam" id="PF01007">
    <property type="entry name" value="IRK"/>
    <property type="match status" value="1"/>
</dbReference>
<dbReference type="GO" id="GO:0034702">
    <property type="term" value="C:monoatomic ion channel complex"/>
    <property type="evidence" value="ECO:0007669"/>
    <property type="project" value="UniProtKB-KW"/>
</dbReference>
<evidence type="ECO:0000256" key="20">
    <source>
        <dbReference type="SAM" id="MobiDB-lite"/>
    </source>
</evidence>
<dbReference type="SUPFAM" id="SSF81324">
    <property type="entry name" value="Voltage-gated potassium channels"/>
    <property type="match status" value="1"/>
</dbReference>
<evidence type="ECO:0000256" key="18">
    <source>
        <dbReference type="ARBA" id="ARBA00080232"/>
    </source>
</evidence>
<evidence type="ECO:0000256" key="5">
    <source>
        <dbReference type="ARBA" id="ARBA00022538"/>
    </source>
</evidence>
<evidence type="ECO:0000313" key="25">
    <source>
        <dbReference type="EMBL" id="KAI1235785.1"/>
    </source>
</evidence>
<dbReference type="InterPro" id="IPR014756">
    <property type="entry name" value="Ig_E-set"/>
</dbReference>
<dbReference type="GO" id="GO:0005886">
    <property type="term" value="C:plasma membrane"/>
    <property type="evidence" value="ECO:0007669"/>
    <property type="project" value="UniProtKB-SubCell"/>
</dbReference>
<organism evidence="24">
    <name type="scientific">Lamprotornis superbus</name>
    <dbReference type="NCBI Taxonomy" id="245042"/>
    <lineage>
        <taxon>Eukaryota</taxon>
        <taxon>Metazoa</taxon>
        <taxon>Chordata</taxon>
        <taxon>Craniata</taxon>
        <taxon>Vertebrata</taxon>
        <taxon>Euteleostomi</taxon>
        <taxon>Archelosauria</taxon>
        <taxon>Archosauria</taxon>
        <taxon>Dinosauria</taxon>
        <taxon>Saurischia</taxon>
        <taxon>Theropoda</taxon>
        <taxon>Coelurosauria</taxon>
        <taxon>Aves</taxon>
        <taxon>Neognathae</taxon>
        <taxon>Neoaves</taxon>
        <taxon>Telluraves</taxon>
        <taxon>Australaves</taxon>
        <taxon>Passeriformes</taxon>
        <taxon>Sturnidae</taxon>
        <taxon>Lamprotornis</taxon>
    </lineage>
</organism>
<evidence type="ECO:0000256" key="15">
    <source>
        <dbReference type="ARBA" id="ARBA00053687"/>
    </source>
</evidence>
<evidence type="ECO:0000256" key="9">
    <source>
        <dbReference type="ARBA" id="ARBA00022958"/>
    </source>
</evidence>
<gene>
    <name evidence="25" type="ORF">IHE44_0001871</name>
    <name evidence="24" type="ORF">IHE44_008295</name>
</gene>
<reference evidence="24" key="1">
    <citation type="submission" date="2020-10" db="EMBL/GenBank/DDBJ databases">
        <title>Feather gene expression reveals the developmental basis of iridescence in African starlings.</title>
        <authorList>
            <person name="Rubenstein D.R."/>
        </authorList>
    </citation>
    <scope>NUCLEOTIDE SEQUENCE</scope>
    <source>
        <strain evidence="24">SS15</strain>
        <tissue evidence="24">Liver</tissue>
    </source>
</reference>
<evidence type="ECO:0000256" key="3">
    <source>
        <dbReference type="ARBA" id="ARBA00022448"/>
    </source>
</evidence>
<dbReference type="PRINTS" id="PR01679">
    <property type="entry name" value="KIR7CHANNEL"/>
</dbReference>
<evidence type="ECO:0000256" key="7">
    <source>
        <dbReference type="ARBA" id="ARBA00022692"/>
    </source>
</evidence>
<dbReference type="GO" id="GO:1990573">
    <property type="term" value="P:potassium ion import across plasma membrane"/>
    <property type="evidence" value="ECO:0007669"/>
    <property type="project" value="TreeGrafter"/>
</dbReference>
<evidence type="ECO:0000256" key="16">
    <source>
        <dbReference type="ARBA" id="ARBA00067901"/>
    </source>
</evidence>
<evidence type="ECO:0000259" key="23">
    <source>
        <dbReference type="Pfam" id="PF17655"/>
    </source>
</evidence>
<keyword evidence="5 19" id="KW-0633">Potassium transport</keyword>
<dbReference type="GO" id="GO:0034765">
    <property type="term" value="P:regulation of monoatomic ion transmembrane transport"/>
    <property type="evidence" value="ECO:0007669"/>
    <property type="project" value="TreeGrafter"/>
</dbReference>
<comment type="similarity">
    <text evidence="19">Belongs to the inward rectifier-type potassium channel (TC 1.A.2.1) family.</text>
</comment>
<evidence type="ECO:0000256" key="13">
    <source>
        <dbReference type="ARBA" id="ARBA00023303"/>
    </source>
</evidence>
<keyword evidence="10 21" id="KW-1133">Transmembrane helix</keyword>
<comment type="subcellular location">
    <subcellularLocation>
        <location evidence="2">Cell membrane</location>
    </subcellularLocation>
    <subcellularLocation>
        <location evidence="1 19">Membrane</location>
        <topology evidence="1 19">Multi-pass membrane protein</topology>
    </subcellularLocation>
</comment>
<comment type="caution">
    <text evidence="24">The sequence shown here is derived from an EMBL/GenBank/DDBJ whole genome shotgun (WGS) entry which is preliminary data.</text>
</comment>
<keyword evidence="4" id="KW-1003">Cell membrane</keyword>
<evidence type="ECO:0000256" key="1">
    <source>
        <dbReference type="ARBA" id="ARBA00004141"/>
    </source>
</evidence>
<name>A0A835NG48_9PASS</name>
<dbReference type="Pfam" id="PF17655">
    <property type="entry name" value="IRK_C"/>
    <property type="match status" value="1"/>
</dbReference>
<dbReference type="InterPro" id="IPR016449">
    <property type="entry name" value="K_chnl_inward-rec_Kir"/>
</dbReference>
<dbReference type="OrthoDB" id="273257at2759"/>
<dbReference type="GO" id="GO:0005242">
    <property type="term" value="F:inward rectifier potassium channel activity"/>
    <property type="evidence" value="ECO:0007669"/>
    <property type="project" value="InterPro"/>
</dbReference>